<organism evidence="7 8">
    <name type="scientific">Paucidesulfovibrio gracilis DSM 16080</name>
    <dbReference type="NCBI Taxonomy" id="1121449"/>
    <lineage>
        <taxon>Bacteria</taxon>
        <taxon>Pseudomonadati</taxon>
        <taxon>Thermodesulfobacteriota</taxon>
        <taxon>Desulfovibrionia</taxon>
        <taxon>Desulfovibrionales</taxon>
        <taxon>Desulfovibrionaceae</taxon>
        <taxon>Paucidesulfovibrio</taxon>
    </lineage>
</organism>
<dbReference type="SUPFAM" id="SSF51905">
    <property type="entry name" value="FAD/NAD(P)-binding domain"/>
    <property type="match status" value="1"/>
</dbReference>
<dbReference type="PANTHER" id="PTHR43104:SF2">
    <property type="entry name" value="L-2-HYDROXYGLUTARATE DEHYDROGENASE, MITOCHONDRIAL"/>
    <property type="match status" value="1"/>
</dbReference>
<evidence type="ECO:0000259" key="6">
    <source>
        <dbReference type="Pfam" id="PF01266"/>
    </source>
</evidence>
<sequence>MKDRIHTDEQAEIVILGAGIIGLTLARELVRQGAPDILIVEKEPEQGLHASGRNSGVLHAGIYYTPGSTRAELCRRGNQAMREYCEEHRLPLRAAGKVIVARDEKERPALRELYQRARQNGADVERIDARQLATLEPNARTVEEALWSPQTAQVDPGAVLRRLIQELNDTGKVRFLFGTGFISALGPRAMATTRGRVGFQTLINAAGAFSDRVARHYGGAEHYQLIPFKGLYKKVIPEQADLVNGNIYPVPDIRNPFLGVHLTRSVHGEAYVGPTAIPAFGRENYGLFKGLDKEATSILYRDAVLLFKNSKFRSVALREPKKYFASAFYHDARRLVHKLRPEWLKDTPKVGIRPQLVDLRTNEMVMDFRVEQKGSCLHVLNAISPAFTCSIPFAEMVVKKFLA</sequence>
<evidence type="ECO:0000256" key="4">
    <source>
        <dbReference type="ARBA" id="ARBA00023002"/>
    </source>
</evidence>
<feature type="domain" description="FAD dependent oxidoreductase" evidence="6">
    <location>
        <begin position="13"/>
        <end position="397"/>
    </location>
</feature>
<gene>
    <name evidence="7" type="ORF">SAMN02745704_02543</name>
</gene>
<evidence type="ECO:0000313" key="8">
    <source>
        <dbReference type="Proteomes" id="UP000190027"/>
    </source>
</evidence>
<protein>
    <submittedName>
        <fullName evidence="7">L-2-hydroxyglutarate oxidase LhgO</fullName>
    </submittedName>
</protein>
<evidence type="ECO:0000256" key="2">
    <source>
        <dbReference type="ARBA" id="ARBA00022630"/>
    </source>
</evidence>
<dbReference type="InterPro" id="IPR006076">
    <property type="entry name" value="FAD-dep_OxRdtase"/>
</dbReference>
<dbReference type="Proteomes" id="UP000190027">
    <property type="component" value="Unassembled WGS sequence"/>
</dbReference>
<name>A0A1T4XX21_9BACT</name>
<keyword evidence="8" id="KW-1185">Reference proteome</keyword>
<dbReference type="STRING" id="1121449.SAMN02745704_02543"/>
<dbReference type="InterPro" id="IPR036188">
    <property type="entry name" value="FAD/NAD-bd_sf"/>
</dbReference>
<evidence type="ECO:0000256" key="5">
    <source>
        <dbReference type="ARBA" id="ARBA00037941"/>
    </source>
</evidence>
<evidence type="ECO:0000313" key="7">
    <source>
        <dbReference type="EMBL" id="SKA94076.1"/>
    </source>
</evidence>
<comment type="cofactor">
    <cofactor evidence="1">
        <name>FAD</name>
        <dbReference type="ChEBI" id="CHEBI:57692"/>
    </cofactor>
</comment>
<dbReference type="AlphaFoldDB" id="A0A1T4XX21"/>
<evidence type="ECO:0000256" key="1">
    <source>
        <dbReference type="ARBA" id="ARBA00001974"/>
    </source>
</evidence>
<keyword evidence="4" id="KW-0560">Oxidoreductase</keyword>
<dbReference type="RefSeq" id="WP_078718079.1">
    <property type="nucleotide sequence ID" value="NZ_FUYC01000019.1"/>
</dbReference>
<keyword evidence="2" id="KW-0285">Flavoprotein</keyword>
<reference evidence="7 8" key="1">
    <citation type="submission" date="2017-02" db="EMBL/GenBank/DDBJ databases">
        <authorList>
            <person name="Peterson S.W."/>
        </authorList>
    </citation>
    <scope>NUCLEOTIDE SEQUENCE [LARGE SCALE GENOMIC DNA]</scope>
    <source>
        <strain evidence="7 8">DSM 16080</strain>
    </source>
</reference>
<dbReference type="Pfam" id="PF01266">
    <property type="entry name" value="DAO"/>
    <property type="match status" value="1"/>
</dbReference>
<comment type="similarity">
    <text evidence="5">Belongs to the L2HGDH family.</text>
</comment>
<dbReference type="Gene3D" id="3.50.50.60">
    <property type="entry name" value="FAD/NAD(P)-binding domain"/>
    <property type="match status" value="1"/>
</dbReference>
<keyword evidence="3" id="KW-0274">FAD</keyword>
<dbReference type="GO" id="GO:0005737">
    <property type="term" value="C:cytoplasm"/>
    <property type="evidence" value="ECO:0007669"/>
    <property type="project" value="TreeGrafter"/>
</dbReference>
<dbReference type="GO" id="GO:0047545">
    <property type="term" value="F:(S)-2-hydroxyglutarate dehydrogenase activity"/>
    <property type="evidence" value="ECO:0007669"/>
    <property type="project" value="TreeGrafter"/>
</dbReference>
<dbReference type="OrthoDB" id="9801699at2"/>
<accession>A0A1T4XX21</accession>
<dbReference type="Gene3D" id="3.30.9.10">
    <property type="entry name" value="D-Amino Acid Oxidase, subunit A, domain 2"/>
    <property type="match status" value="1"/>
</dbReference>
<proteinExistence type="inferred from homology"/>
<evidence type="ECO:0000256" key="3">
    <source>
        <dbReference type="ARBA" id="ARBA00022827"/>
    </source>
</evidence>
<dbReference type="PANTHER" id="PTHR43104">
    <property type="entry name" value="L-2-HYDROXYGLUTARATE DEHYDROGENASE, MITOCHONDRIAL"/>
    <property type="match status" value="1"/>
</dbReference>
<dbReference type="NCBIfam" id="NF008726">
    <property type="entry name" value="PRK11728.1"/>
    <property type="match status" value="1"/>
</dbReference>
<dbReference type="EMBL" id="FUYC01000019">
    <property type="protein sequence ID" value="SKA94076.1"/>
    <property type="molecule type" value="Genomic_DNA"/>
</dbReference>